<evidence type="ECO:0000313" key="3">
    <source>
        <dbReference type="Proteomes" id="UP000183508"/>
    </source>
</evidence>
<gene>
    <name evidence="2" type="ORF">SAMN05421543_10945</name>
</gene>
<dbReference type="STRING" id="392015.SAMN05421543_10945"/>
<sequence>MDIKTCVKRLVSRYRTNDPFLIADKRGIVIITERLGNILGYHISSRRIHIIHLNWSLDGPLRRFVCAHELGHAILHPKVNTPFLRRSTLFSIDRIEREANEFAVELLLPDEELELVRFCDPVTAREIAAQYGIPNELMRLKRLDRSRKAVVHM</sequence>
<name>A0A1I7JAD7_9BACL</name>
<dbReference type="OrthoDB" id="9816277at2"/>
<dbReference type="EMBL" id="FPBV01000009">
    <property type="protein sequence ID" value="SFU82125.1"/>
    <property type="molecule type" value="Genomic_DNA"/>
</dbReference>
<dbReference type="Proteomes" id="UP000183508">
    <property type="component" value="Unassembled WGS sequence"/>
</dbReference>
<reference evidence="3" key="1">
    <citation type="submission" date="2016-10" db="EMBL/GenBank/DDBJ databases">
        <authorList>
            <person name="Varghese N."/>
        </authorList>
    </citation>
    <scope>NUCLEOTIDE SEQUENCE [LARGE SCALE GENOMIC DNA]</scope>
    <source>
        <strain evidence="3">DSM 17980</strain>
    </source>
</reference>
<dbReference type="PANTHER" id="PTHR43236:SF1">
    <property type="entry name" value="BLL7220 PROTEIN"/>
    <property type="match status" value="1"/>
</dbReference>
<keyword evidence="3" id="KW-1185">Reference proteome</keyword>
<protein>
    <recommendedName>
        <fullName evidence="1">IrrE N-terminal-like domain-containing protein</fullName>
    </recommendedName>
</protein>
<organism evidence="2 3">
    <name type="scientific">Alicyclobacillus macrosporangiidus</name>
    <dbReference type="NCBI Taxonomy" id="392015"/>
    <lineage>
        <taxon>Bacteria</taxon>
        <taxon>Bacillati</taxon>
        <taxon>Bacillota</taxon>
        <taxon>Bacilli</taxon>
        <taxon>Bacillales</taxon>
        <taxon>Alicyclobacillaceae</taxon>
        <taxon>Alicyclobacillus</taxon>
    </lineage>
</organism>
<accession>A0A1I7JAD7</accession>
<dbReference type="InterPro" id="IPR010359">
    <property type="entry name" value="IrrE_HExxH"/>
</dbReference>
<dbReference type="RefSeq" id="WP_074952087.1">
    <property type="nucleotide sequence ID" value="NZ_FPBV01000009.1"/>
</dbReference>
<evidence type="ECO:0000313" key="2">
    <source>
        <dbReference type="EMBL" id="SFU82125.1"/>
    </source>
</evidence>
<dbReference type="InterPro" id="IPR052345">
    <property type="entry name" value="Rad_response_metalloprotease"/>
</dbReference>
<dbReference type="AlphaFoldDB" id="A0A1I7JAD7"/>
<dbReference type="Gene3D" id="1.10.10.2910">
    <property type="match status" value="1"/>
</dbReference>
<dbReference type="PANTHER" id="PTHR43236">
    <property type="entry name" value="ANTITOXIN HIGA1"/>
    <property type="match status" value="1"/>
</dbReference>
<evidence type="ECO:0000259" key="1">
    <source>
        <dbReference type="Pfam" id="PF06114"/>
    </source>
</evidence>
<feature type="domain" description="IrrE N-terminal-like" evidence="1">
    <location>
        <begin position="23"/>
        <end position="137"/>
    </location>
</feature>
<dbReference type="Pfam" id="PF06114">
    <property type="entry name" value="Peptidase_M78"/>
    <property type="match status" value="1"/>
</dbReference>
<proteinExistence type="predicted"/>